<dbReference type="GO" id="GO:0008233">
    <property type="term" value="F:peptidase activity"/>
    <property type="evidence" value="ECO:0007669"/>
    <property type="project" value="UniProtKB-KW"/>
</dbReference>
<dbReference type="OrthoDB" id="9815055at2"/>
<keyword evidence="4 8" id="KW-0812">Transmembrane</keyword>
<feature type="transmembrane region" description="Helical" evidence="8">
    <location>
        <begin position="101"/>
        <end position="122"/>
    </location>
</feature>
<reference evidence="9 12" key="1">
    <citation type="submission" date="2015-09" db="EMBL/GenBank/DDBJ databases">
        <authorList>
            <consortium name="Pathogen Informatics"/>
        </authorList>
    </citation>
    <scope>NUCLEOTIDE SEQUENCE [LARGE SCALE GENOMIC DNA]</scope>
    <source>
        <strain evidence="9 12">2789STDY5834960</strain>
    </source>
</reference>
<keyword evidence="3" id="KW-0645">Protease</keyword>
<evidence type="ECO:0000313" key="10">
    <source>
        <dbReference type="EMBL" id="RHC17987.1"/>
    </source>
</evidence>
<keyword evidence="2" id="KW-0673">Quorum sensing</keyword>
<evidence type="ECO:0000313" key="14">
    <source>
        <dbReference type="Proteomes" id="UP000283586"/>
    </source>
</evidence>
<evidence type="ECO:0000256" key="3">
    <source>
        <dbReference type="ARBA" id="ARBA00022670"/>
    </source>
</evidence>
<dbReference type="Pfam" id="PF04647">
    <property type="entry name" value="AgrB"/>
    <property type="match status" value="1"/>
</dbReference>
<dbReference type="Proteomes" id="UP000283513">
    <property type="component" value="Unassembled WGS sequence"/>
</dbReference>
<evidence type="ECO:0000313" key="11">
    <source>
        <dbReference type="EMBL" id="RHN10919.1"/>
    </source>
</evidence>
<proteinExistence type="predicted"/>
<feature type="transmembrane region" description="Helical" evidence="8">
    <location>
        <begin position="166"/>
        <end position="184"/>
    </location>
</feature>
<feature type="transmembrane region" description="Helical" evidence="8">
    <location>
        <begin position="44"/>
        <end position="66"/>
    </location>
</feature>
<evidence type="ECO:0000256" key="7">
    <source>
        <dbReference type="ARBA" id="ARBA00023136"/>
    </source>
</evidence>
<sequence length="199" mass="22226">MRKLFERIVDFMEENGSIQSEYRDVYLFALQTIAVYAFNIGTGVVIGAAFGELLYCMIFLIAFMLLRQEAGGYHAPGWMSCYFLSCGILVLTLLWIKAEFAYQTCLTIAAALAAGMGIFLFAPLEDKNKPLEEAEKKVIGKKARIIVVTELILGMVFLAVNQRAAYAVLGAVIWCGVSYLAWSVKRYTEKNGKSREDNN</sequence>
<evidence type="ECO:0000256" key="1">
    <source>
        <dbReference type="ARBA" id="ARBA00022475"/>
    </source>
</evidence>
<dbReference type="EMBL" id="QSHO01000005">
    <property type="protein sequence ID" value="RHC17987.1"/>
    <property type="molecule type" value="Genomic_DNA"/>
</dbReference>
<organism evidence="9 12">
    <name type="scientific">Roseburia intestinalis</name>
    <dbReference type="NCBI Taxonomy" id="166486"/>
    <lineage>
        <taxon>Bacteria</taxon>
        <taxon>Bacillati</taxon>
        <taxon>Bacillota</taxon>
        <taxon>Clostridia</taxon>
        <taxon>Lachnospirales</taxon>
        <taxon>Lachnospiraceae</taxon>
        <taxon>Roseburia</taxon>
    </lineage>
</organism>
<dbReference type="SMART" id="SM00793">
    <property type="entry name" value="AgrB"/>
    <property type="match status" value="1"/>
</dbReference>
<dbReference type="EMBL" id="QRQN01000004">
    <property type="protein sequence ID" value="RHN10919.1"/>
    <property type="molecule type" value="Genomic_DNA"/>
</dbReference>
<evidence type="ECO:0000256" key="4">
    <source>
        <dbReference type="ARBA" id="ARBA00022692"/>
    </source>
</evidence>
<evidence type="ECO:0000313" key="13">
    <source>
        <dbReference type="Proteomes" id="UP000283513"/>
    </source>
</evidence>
<feature type="transmembrane region" description="Helical" evidence="8">
    <location>
        <begin position="143"/>
        <end position="160"/>
    </location>
</feature>
<evidence type="ECO:0000256" key="8">
    <source>
        <dbReference type="SAM" id="Phobius"/>
    </source>
</evidence>
<gene>
    <name evidence="10" type="ORF">DW856_07590</name>
    <name evidence="11" type="ORF">DWZ31_05110</name>
    <name evidence="9" type="ORF">ERS852572_00176</name>
</gene>
<dbReference type="GO" id="GO:0016020">
    <property type="term" value="C:membrane"/>
    <property type="evidence" value="ECO:0007669"/>
    <property type="project" value="InterPro"/>
</dbReference>
<dbReference type="GO" id="GO:0006508">
    <property type="term" value="P:proteolysis"/>
    <property type="evidence" value="ECO:0007669"/>
    <property type="project" value="UniProtKB-KW"/>
</dbReference>
<dbReference type="EMBL" id="CYXZ01000001">
    <property type="protein sequence ID" value="CUM72797.1"/>
    <property type="molecule type" value="Genomic_DNA"/>
</dbReference>
<dbReference type="AlphaFoldDB" id="A0A173R4R3"/>
<evidence type="ECO:0000256" key="2">
    <source>
        <dbReference type="ARBA" id="ARBA00022654"/>
    </source>
</evidence>
<keyword evidence="5" id="KW-0378">Hydrolase</keyword>
<dbReference type="RefSeq" id="WP_015520281.1">
    <property type="nucleotide sequence ID" value="NZ_CABIYH010000001.1"/>
</dbReference>
<dbReference type="InterPro" id="IPR006741">
    <property type="entry name" value="AgrB"/>
</dbReference>
<evidence type="ECO:0000313" key="9">
    <source>
        <dbReference type="EMBL" id="CUM72797.1"/>
    </source>
</evidence>
<reference evidence="13 14" key="2">
    <citation type="submission" date="2018-08" db="EMBL/GenBank/DDBJ databases">
        <title>A genome reference for cultivated species of the human gut microbiota.</title>
        <authorList>
            <person name="Zou Y."/>
            <person name="Xue W."/>
            <person name="Luo G."/>
        </authorList>
    </citation>
    <scope>NUCLEOTIDE SEQUENCE [LARGE SCALE GENOMIC DNA]</scope>
    <source>
        <strain evidence="11 14">AF31-21AC</strain>
        <strain evidence="10 13">AM37-1AC</strain>
    </source>
</reference>
<feature type="transmembrane region" description="Helical" evidence="8">
    <location>
        <begin position="78"/>
        <end position="95"/>
    </location>
</feature>
<dbReference type="Proteomes" id="UP000095350">
    <property type="component" value="Unassembled WGS sequence"/>
</dbReference>
<keyword evidence="7 8" id="KW-0472">Membrane</keyword>
<protein>
    <submittedName>
        <fullName evidence="10">Post-translational modification protein</fullName>
    </submittedName>
    <submittedName>
        <fullName evidence="9">Putative accessory gene regulator protein</fullName>
    </submittedName>
</protein>
<accession>A0A173R4R3</accession>
<keyword evidence="1" id="KW-1003">Cell membrane</keyword>
<name>A0A173R4R3_9FIRM</name>
<evidence type="ECO:0000313" key="12">
    <source>
        <dbReference type="Proteomes" id="UP000095350"/>
    </source>
</evidence>
<evidence type="ECO:0000256" key="6">
    <source>
        <dbReference type="ARBA" id="ARBA00022989"/>
    </source>
</evidence>
<keyword evidence="6 8" id="KW-1133">Transmembrane helix</keyword>
<dbReference type="STRING" id="166486.ERS852572_00176"/>
<dbReference type="Proteomes" id="UP000283586">
    <property type="component" value="Unassembled WGS sequence"/>
</dbReference>
<dbReference type="PaxDb" id="166486-ERS852572_00176"/>
<evidence type="ECO:0000256" key="5">
    <source>
        <dbReference type="ARBA" id="ARBA00022801"/>
    </source>
</evidence>
<dbReference type="GO" id="GO:0009372">
    <property type="term" value="P:quorum sensing"/>
    <property type="evidence" value="ECO:0007669"/>
    <property type="project" value="UniProtKB-KW"/>
</dbReference>